<organism evidence="5 6">
    <name type="scientific">Gemelliphila palaticanis</name>
    <dbReference type="NCBI Taxonomy" id="81950"/>
    <lineage>
        <taxon>Bacteria</taxon>
        <taxon>Bacillati</taxon>
        <taxon>Bacillota</taxon>
        <taxon>Bacilli</taxon>
        <taxon>Bacillales</taxon>
        <taxon>Gemellaceae</taxon>
        <taxon>Gemelliphila</taxon>
    </lineage>
</organism>
<dbReference type="InterPro" id="IPR057252">
    <property type="entry name" value="CoiA_C"/>
</dbReference>
<protein>
    <submittedName>
        <fullName evidence="5">Competence protein</fullName>
    </submittedName>
</protein>
<feature type="domain" description="Competence protein CoiA nuclease-like" evidence="2">
    <location>
        <begin position="62"/>
        <end position="217"/>
    </location>
</feature>
<dbReference type="RefSeq" id="WP_179941671.1">
    <property type="nucleotide sequence ID" value="NZ_JACBYF010000016.1"/>
</dbReference>
<dbReference type="InterPro" id="IPR057253">
    <property type="entry name" value="CoiA-like_N"/>
</dbReference>
<reference evidence="5 6" key="1">
    <citation type="submission" date="2020-07" db="EMBL/GenBank/DDBJ databases">
        <title>MOT database genomes.</title>
        <authorList>
            <person name="Joseph S."/>
            <person name="Aduse-Opoku J."/>
            <person name="Hashim A."/>
            <person name="Wade W."/>
            <person name="Curtis M."/>
        </authorList>
    </citation>
    <scope>NUCLEOTIDE SEQUENCE [LARGE SCALE GENOMIC DNA]</scope>
    <source>
        <strain evidence="5 6">CIP 106318</strain>
    </source>
</reference>
<proteinExistence type="predicted"/>
<evidence type="ECO:0000259" key="4">
    <source>
        <dbReference type="Pfam" id="PF25166"/>
    </source>
</evidence>
<feature type="domain" description="Competence protein CoiA-like N-terminal" evidence="3">
    <location>
        <begin position="19"/>
        <end position="56"/>
    </location>
</feature>
<dbReference type="Pfam" id="PF06054">
    <property type="entry name" value="CoiA_nuc"/>
    <property type="match status" value="1"/>
</dbReference>
<evidence type="ECO:0000256" key="1">
    <source>
        <dbReference type="SAM" id="Coils"/>
    </source>
</evidence>
<feature type="domain" description="Competence protein CoiA C-terminal" evidence="4">
    <location>
        <begin position="242"/>
        <end position="314"/>
    </location>
</feature>
<sequence length="346" mass="41461">MYIVYRESGDIFNALDGNVNKNENYFCPLCRSKVIFKKGIKINSHFAHVKNSNCKLNTYKKESKEHLQVKEQLYKHLKNKYEKVKLEHIFKTRDSLQIADVYLENLNIAIEYQRSVIPFSELKNRTLGYENAGIKLIWLIDTNKFVKELKVQNNIVHIRYAPFVDNFLNYHKGCVFFYGYDRECQNIIFYQLWAHNLKRRNAICKKIVVPLNKLSFPLDFKFFKEDNVTTIYKSDVENYIYKQLKFDKTVKNKLLSSLYNQRIALNNIPKEIGFNINEQLLIRTPLLIWQAEYYRLFNDNKTYNEIVSYMLNYLELKNSIYISTKDKNQILMNVINSYYKLLLKKE</sequence>
<dbReference type="Pfam" id="PF25166">
    <property type="entry name" value="CoiA_C"/>
    <property type="match status" value="1"/>
</dbReference>
<dbReference type="InterPro" id="IPR010330">
    <property type="entry name" value="CoiA_nuc"/>
</dbReference>
<evidence type="ECO:0000259" key="3">
    <source>
        <dbReference type="Pfam" id="PF25164"/>
    </source>
</evidence>
<feature type="coiled-coil region" evidence="1">
    <location>
        <begin position="60"/>
        <end position="87"/>
    </location>
</feature>
<dbReference type="EMBL" id="JACBYF010000016">
    <property type="protein sequence ID" value="NYS47888.1"/>
    <property type="molecule type" value="Genomic_DNA"/>
</dbReference>
<keyword evidence="6" id="KW-1185">Reference proteome</keyword>
<accession>A0ABX2SZS8</accession>
<gene>
    <name evidence="5" type="ORF">HZY85_06765</name>
</gene>
<dbReference type="InterPro" id="IPR021176">
    <property type="entry name" value="Competence-induced_CoiA"/>
</dbReference>
<evidence type="ECO:0000313" key="5">
    <source>
        <dbReference type="EMBL" id="NYS47888.1"/>
    </source>
</evidence>
<name>A0ABX2SZS8_9BACL</name>
<dbReference type="Pfam" id="PF25164">
    <property type="entry name" value="CoiA_N"/>
    <property type="match status" value="1"/>
</dbReference>
<evidence type="ECO:0000313" key="6">
    <source>
        <dbReference type="Proteomes" id="UP000531840"/>
    </source>
</evidence>
<keyword evidence="1" id="KW-0175">Coiled coil</keyword>
<dbReference type="Proteomes" id="UP000531840">
    <property type="component" value="Unassembled WGS sequence"/>
</dbReference>
<evidence type="ECO:0000259" key="2">
    <source>
        <dbReference type="Pfam" id="PF06054"/>
    </source>
</evidence>
<comment type="caution">
    <text evidence="5">The sequence shown here is derived from an EMBL/GenBank/DDBJ whole genome shotgun (WGS) entry which is preliminary data.</text>
</comment>
<dbReference type="PIRSF" id="PIRSF007487">
    <property type="entry name" value="Competence-induced_CoiA_bac"/>
    <property type="match status" value="1"/>
</dbReference>